<feature type="compositionally biased region" description="Basic residues" evidence="1">
    <location>
        <begin position="61"/>
        <end position="74"/>
    </location>
</feature>
<evidence type="ECO:0000313" key="2">
    <source>
        <dbReference type="EMBL" id="KAG0521316.1"/>
    </source>
</evidence>
<dbReference type="InterPro" id="IPR043454">
    <property type="entry name" value="NPH3/RPT2-like"/>
</dbReference>
<feature type="region of interest" description="Disordered" evidence="1">
    <location>
        <begin position="182"/>
        <end position="284"/>
    </location>
</feature>
<evidence type="ECO:0000256" key="1">
    <source>
        <dbReference type="SAM" id="MobiDB-lite"/>
    </source>
</evidence>
<feature type="compositionally biased region" description="Polar residues" evidence="1">
    <location>
        <begin position="41"/>
        <end position="58"/>
    </location>
</feature>
<feature type="region of interest" description="Disordered" evidence="1">
    <location>
        <begin position="391"/>
        <end position="410"/>
    </location>
</feature>
<evidence type="ECO:0000313" key="3">
    <source>
        <dbReference type="Proteomes" id="UP000807115"/>
    </source>
</evidence>
<feature type="region of interest" description="Disordered" evidence="1">
    <location>
        <begin position="41"/>
        <end position="90"/>
    </location>
</feature>
<dbReference type="AlphaFoldDB" id="A0A921QIV7"/>
<sequence>MIVFMLDSYGLRATPAQYANWVSILFYLHAGLHTIEAKNHSNSSPTTYLLDNNSSTPLHPSARRRHRRQQRRLAHVPLSPPRGAALTHTQPTHAPDAANAAALRCAAAFLDMRHPSADLARRVDEFLARSALRTLPGAVTVLRSCEAPDDDLLRAAAEELGVARRAADAAALAVGREALFPTTTTTTTTTSGSAASPRLPGCRRADPAVVVPRRGATRSSSWPRSSRRRGTARTSAPCSSSSLTCSRRPPTRQASRRRSSAASSTPPSPPRRPPRRAATWSSVSRQCLTRLPQRTCSASRWTPPGSVFGTRCAFSLFPTTAAPCAVALDATANALAADASLAHARIHVRDDAARQGARVVDAGVTVSDGEESDILGDGAGTNADVHVCRDAPQQEERGDAAGVTVPDGGEDESELVAVGVPTRRQRERDSGCWIWGLQIII</sequence>
<feature type="compositionally biased region" description="Low complexity" evidence="1">
    <location>
        <begin position="207"/>
        <end position="224"/>
    </location>
</feature>
<accession>A0A921QIV7</accession>
<dbReference type="Proteomes" id="UP000807115">
    <property type="component" value="Chromosome 8"/>
</dbReference>
<dbReference type="PANTHER" id="PTHR32370">
    <property type="entry name" value="OS12G0117600 PROTEIN"/>
    <property type="match status" value="1"/>
</dbReference>
<name>A0A921QIV7_SORBI</name>
<comment type="caution">
    <text evidence="2">The sequence shown here is derived from an EMBL/GenBank/DDBJ whole genome shotgun (WGS) entry which is preliminary data.</text>
</comment>
<evidence type="ECO:0008006" key="4">
    <source>
        <dbReference type="Google" id="ProtNLM"/>
    </source>
</evidence>
<reference evidence="2" key="1">
    <citation type="journal article" date="2019" name="BMC Genomics">
        <title>A new reference genome for Sorghum bicolor reveals high levels of sequence similarity between sweet and grain genotypes: implications for the genetics of sugar metabolism.</title>
        <authorList>
            <person name="Cooper E.A."/>
            <person name="Brenton Z.W."/>
            <person name="Flinn B.S."/>
            <person name="Jenkins J."/>
            <person name="Shu S."/>
            <person name="Flowers D."/>
            <person name="Luo F."/>
            <person name="Wang Y."/>
            <person name="Xia P."/>
            <person name="Barry K."/>
            <person name="Daum C."/>
            <person name="Lipzen A."/>
            <person name="Yoshinaga Y."/>
            <person name="Schmutz J."/>
            <person name="Saski C."/>
            <person name="Vermerris W."/>
            <person name="Kresovich S."/>
        </authorList>
    </citation>
    <scope>NUCLEOTIDE SEQUENCE</scope>
</reference>
<dbReference type="EMBL" id="CM027687">
    <property type="protein sequence ID" value="KAG0521316.1"/>
    <property type="molecule type" value="Genomic_DNA"/>
</dbReference>
<organism evidence="2 3">
    <name type="scientific">Sorghum bicolor</name>
    <name type="common">Sorghum</name>
    <name type="synonym">Sorghum vulgare</name>
    <dbReference type="NCBI Taxonomy" id="4558"/>
    <lineage>
        <taxon>Eukaryota</taxon>
        <taxon>Viridiplantae</taxon>
        <taxon>Streptophyta</taxon>
        <taxon>Embryophyta</taxon>
        <taxon>Tracheophyta</taxon>
        <taxon>Spermatophyta</taxon>
        <taxon>Magnoliopsida</taxon>
        <taxon>Liliopsida</taxon>
        <taxon>Poales</taxon>
        <taxon>Poaceae</taxon>
        <taxon>PACMAD clade</taxon>
        <taxon>Panicoideae</taxon>
        <taxon>Andropogonodae</taxon>
        <taxon>Andropogoneae</taxon>
        <taxon>Sorghinae</taxon>
        <taxon>Sorghum</taxon>
    </lineage>
</organism>
<feature type="compositionally biased region" description="Low complexity" evidence="1">
    <location>
        <begin position="232"/>
        <end position="253"/>
    </location>
</feature>
<protein>
    <recommendedName>
        <fullName evidence="4">NPH3 domain-containing protein</fullName>
    </recommendedName>
</protein>
<reference evidence="2" key="2">
    <citation type="submission" date="2020-10" db="EMBL/GenBank/DDBJ databases">
        <authorList>
            <person name="Cooper E.A."/>
            <person name="Brenton Z.W."/>
            <person name="Flinn B.S."/>
            <person name="Jenkins J."/>
            <person name="Shu S."/>
            <person name="Flowers D."/>
            <person name="Luo F."/>
            <person name="Wang Y."/>
            <person name="Xia P."/>
            <person name="Barry K."/>
            <person name="Daum C."/>
            <person name="Lipzen A."/>
            <person name="Yoshinaga Y."/>
            <person name="Schmutz J."/>
            <person name="Saski C."/>
            <person name="Vermerris W."/>
            <person name="Kresovich S."/>
        </authorList>
    </citation>
    <scope>NUCLEOTIDE SEQUENCE</scope>
</reference>
<gene>
    <name evidence="2" type="ORF">BDA96_08G150000</name>
</gene>
<proteinExistence type="predicted"/>